<proteinExistence type="evidence at transcript level"/>
<dbReference type="AlphaFoldDB" id="A0A023EKR2"/>
<evidence type="ECO:0000313" key="3">
    <source>
        <dbReference type="EMBL" id="JAC09766.1"/>
    </source>
</evidence>
<sequence>MSQLWTRSKTNSMSQSTSNTKRIKPDEPSNSPTSDVTNNELARMITNQNKILQARMDKLEDELHSQLSKGLDEIKAELSDVNTRLRKVEAEQEGNAESIARTLLTDDLTISGVPYTVGEDLQHYFRYWCLTRSPLNAGSNCLILMQFAFTNQRNDFFSKYLAMRSLNLAQIGFQANKRVYVNESLTPAARKIKAKAIELKKQGKLAYAFSKGGVIYVKELNSEDNVVVKSMEELQRFHQR</sequence>
<feature type="coiled-coil region" evidence="1">
    <location>
        <begin position="42"/>
        <end position="91"/>
    </location>
</feature>
<feature type="region of interest" description="Disordered" evidence="2">
    <location>
        <begin position="1"/>
        <end position="39"/>
    </location>
</feature>
<protein>
    <submittedName>
        <fullName evidence="3">Putative cpij015144 conserved protein</fullName>
    </submittedName>
</protein>
<organism evidence="3">
    <name type="scientific">Aedes albopictus</name>
    <name type="common">Asian tiger mosquito</name>
    <name type="synonym">Stegomyia albopicta</name>
    <dbReference type="NCBI Taxonomy" id="7160"/>
    <lineage>
        <taxon>Eukaryota</taxon>
        <taxon>Metazoa</taxon>
        <taxon>Ecdysozoa</taxon>
        <taxon>Arthropoda</taxon>
        <taxon>Hexapoda</taxon>
        <taxon>Insecta</taxon>
        <taxon>Pterygota</taxon>
        <taxon>Neoptera</taxon>
        <taxon>Endopterygota</taxon>
        <taxon>Diptera</taxon>
        <taxon>Nematocera</taxon>
        <taxon>Culicoidea</taxon>
        <taxon>Culicidae</taxon>
        <taxon>Culicinae</taxon>
        <taxon>Aedini</taxon>
        <taxon>Aedes</taxon>
        <taxon>Stegomyia</taxon>
    </lineage>
</organism>
<keyword evidence="1" id="KW-0175">Coiled coil</keyword>
<dbReference type="VEuPathDB" id="VectorBase:AALFPA_040828"/>
<evidence type="ECO:0000256" key="1">
    <source>
        <dbReference type="SAM" id="Coils"/>
    </source>
</evidence>
<reference evidence="3" key="1">
    <citation type="journal article" date="2014" name="PLoS Negl. Trop. Dis.">
        <title>Identification and characterization of seminal fluid proteins in the Asian tiger mosquito, Aedes albopictus.</title>
        <authorList>
            <person name="Boes K.E."/>
            <person name="Ribeiro J.M."/>
            <person name="Wong A."/>
            <person name="Harrington L.C."/>
            <person name="Wolfner M.F."/>
            <person name="Sirot L.K."/>
        </authorList>
    </citation>
    <scope>NUCLEOTIDE SEQUENCE</scope>
    <source>
        <tissue evidence="3">Reproductive organs</tissue>
    </source>
</reference>
<dbReference type="VEuPathDB" id="VectorBase:AALC636_027069"/>
<feature type="compositionally biased region" description="Polar residues" evidence="2">
    <location>
        <begin position="28"/>
        <end position="39"/>
    </location>
</feature>
<name>A0A023EKR2_AEDAL</name>
<evidence type="ECO:0000256" key="2">
    <source>
        <dbReference type="SAM" id="MobiDB-lite"/>
    </source>
</evidence>
<dbReference type="EMBL" id="GAPW01003832">
    <property type="protein sequence ID" value="JAC09766.1"/>
    <property type="molecule type" value="mRNA"/>
</dbReference>
<accession>A0A023EKR2</accession>
<feature type="compositionally biased region" description="Polar residues" evidence="2">
    <location>
        <begin position="1"/>
        <end position="20"/>
    </location>
</feature>